<reference evidence="4 5" key="1">
    <citation type="submission" date="2020-03" db="EMBL/GenBank/DDBJ databases">
        <title>WGS of actinomycetes isolated from Thailand.</title>
        <authorList>
            <person name="Thawai C."/>
        </authorList>
    </citation>
    <scope>NUCLEOTIDE SEQUENCE [LARGE SCALE GENOMIC DNA]</scope>
    <source>
        <strain evidence="4 5">SBST2-5</strain>
    </source>
</reference>
<dbReference type="EMBL" id="JAATEM010000057">
    <property type="protein sequence ID" value="NJP53940.1"/>
    <property type="molecule type" value="Genomic_DNA"/>
</dbReference>
<dbReference type="InterPro" id="IPR020802">
    <property type="entry name" value="TesA-like"/>
</dbReference>
<dbReference type="InterPro" id="IPR012223">
    <property type="entry name" value="TEII"/>
</dbReference>
<sequence>MECDAATAIRARRYPEHALGPWLRGLGAEPAQPAARLVCFPHAGGGAGAYRPLAAALADTARAQRSGPYETLAVQYPGRQERIHEERLEDLTELAEHAFRAVLPLADRPLTLLGHSMGAIVAYEVARRLEGAGAAPAHLIVSGAWAPDRVRDRGVRLRDDDGLVEELRTTRGTDPRLLRYPDVLAMALPVLRGDYTALETYRHRPGRPLTAPVTALVGDADPVVDVPEAAAWQRHTRGPFRLRVFPGGDHFYLTAHWPDLAGHVCEQTLPEPRVPLGPPVPVLAR</sequence>
<protein>
    <submittedName>
        <fullName evidence="4">Thioesterase</fullName>
    </submittedName>
</protein>
<dbReference type="Gene3D" id="3.40.50.1820">
    <property type="entry name" value="alpha/beta hydrolase"/>
    <property type="match status" value="1"/>
</dbReference>
<keyword evidence="2" id="KW-0378">Hydrolase</keyword>
<dbReference type="SMART" id="SM00824">
    <property type="entry name" value="PKS_TE"/>
    <property type="match status" value="1"/>
</dbReference>
<gene>
    <name evidence="4" type="ORF">HCJ93_28710</name>
</gene>
<dbReference type="InterPro" id="IPR029058">
    <property type="entry name" value="AB_hydrolase_fold"/>
</dbReference>
<dbReference type="PANTHER" id="PTHR11487:SF0">
    <property type="entry name" value="S-ACYL FATTY ACID SYNTHASE THIOESTERASE, MEDIUM CHAIN"/>
    <property type="match status" value="1"/>
</dbReference>
<feature type="domain" description="Thioesterase TesA-like" evidence="3">
    <location>
        <begin position="38"/>
        <end position="268"/>
    </location>
</feature>
<evidence type="ECO:0000256" key="1">
    <source>
        <dbReference type="ARBA" id="ARBA00007169"/>
    </source>
</evidence>
<dbReference type="Pfam" id="PF00975">
    <property type="entry name" value="Thioesterase"/>
    <property type="match status" value="1"/>
</dbReference>
<comment type="caution">
    <text evidence="4">The sequence shown here is derived from an EMBL/GenBank/DDBJ whole genome shotgun (WGS) entry which is preliminary data.</text>
</comment>
<evidence type="ECO:0000256" key="2">
    <source>
        <dbReference type="ARBA" id="ARBA00022801"/>
    </source>
</evidence>
<accession>A0ABX1AFH0</accession>
<dbReference type="SUPFAM" id="SSF53474">
    <property type="entry name" value="alpha/beta-Hydrolases"/>
    <property type="match status" value="1"/>
</dbReference>
<dbReference type="Proteomes" id="UP000730591">
    <property type="component" value="Unassembled WGS sequence"/>
</dbReference>
<dbReference type="InterPro" id="IPR001031">
    <property type="entry name" value="Thioesterase"/>
</dbReference>
<proteinExistence type="inferred from homology"/>
<comment type="similarity">
    <text evidence="1">Belongs to the thioesterase family.</text>
</comment>
<dbReference type="PANTHER" id="PTHR11487">
    <property type="entry name" value="THIOESTERASE"/>
    <property type="match status" value="1"/>
</dbReference>
<keyword evidence="5" id="KW-1185">Reference proteome</keyword>
<evidence type="ECO:0000313" key="4">
    <source>
        <dbReference type="EMBL" id="NJP53940.1"/>
    </source>
</evidence>
<organism evidence="4 5">
    <name type="scientific">Streptomyces composti</name>
    <dbReference type="NCBI Taxonomy" id="2720025"/>
    <lineage>
        <taxon>Bacteria</taxon>
        <taxon>Bacillati</taxon>
        <taxon>Actinomycetota</taxon>
        <taxon>Actinomycetes</taxon>
        <taxon>Kitasatosporales</taxon>
        <taxon>Streptomycetaceae</taxon>
        <taxon>Streptomyces</taxon>
    </lineage>
</organism>
<evidence type="ECO:0000259" key="3">
    <source>
        <dbReference type="SMART" id="SM00824"/>
    </source>
</evidence>
<evidence type="ECO:0000313" key="5">
    <source>
        <dbReference type="Proteomes" id="UP000730591"/>
    </source>
</evidence>
<name>A0ABX1AFH0_9ACTN</name>